<sequence>MRGRPACLGRLLAGSALALPMAFAATPVFAQAATPSPAPSTTQNASATPDPTVRPAQQPEEEENVIIVSGLRADLDSALEQKRETGAVADFLPVADVGSLVTTDIAEALEFTPGIVGTRFRGTVENISLRGLPQLLTVSTVDGRVLSGRNGDRSVFFVMYPSELFKTAGVYKSTSADLTEGGIAGSVVLETPSPLSAKPGMLVSTRALFTPFRKNYTLGVDEVGGKISIQGQQKFDVGAGQLGIALGYNQLSDPTVTAGTFMVGFTQATVAGTQTVLPNGIWSSNEGETNKRSAVMGVLEYENASGLHIKLDGLASEFRNKNFKDILQVNNLNIPARYSNATFSGDNLQSAQLTNLQILSRYDDIYVTSRAKLVGLKATQELGAWTIGSDTYYSRTTNDQQIVRPVLQVTGNNTFLTLGEESIAFDNFNKDLTQPSNYGAFQYFRQQRDVDDKVYGTRLWIDREFSGALTKLSLGGAFTRRSIEALTTPYFDNSIRNASLFPNLAIGRLPATLFLDQPYLRFDVPNSTGTYISPFAVADRNALNGLMPVVDTLPVTDAILLASSIDNREDTWAGFVKADFETGRVEGSVGARLVNTKLTASGFTGNIGSTIVDGVRTITVNGLIPATETNSYTYLLPSLNVRYDFSPSLLGRLGIGRAISRPEFLDLRLSRNLLGGDENQFPLRGNAGNPGLNPIVSDQVDVALEWYPHKGTSVSLSGYYKSVDGFVTDQVVDEVIAGIDYQISKPVNTRKGSFYGLEAQVRFDFDFLPSPLDGFGLIANGSRNWTTIDPGYGILNDVDATGQFVYDAYNRNPGVQGFTPWTGSAILFYEKGGLAVRFAGRYASDRVRSVSSLNAPIVSFGRTYLDASASYRLNKHFTLQFQATNLTNTADTAYYVYRNYTAWSQQSGRSYFAGVDLRF</sequence>
<comment type="subcellular location">
    <subcellularLocation>
        <location evidence="1 6">Cell outer membrane</location>
    </subcellularLocation>
</comment>
<dbReference type="NCBIfam" id="TIGR01782">
    <property type="entry name" value="TonB-Xanth-Caul"/>
    <property type="match status" value="1"/>
</dbReference>
<dbReference type="RefSeq" id="WP_344870256.1">
    <property type="nucleotide sequence ID" value="NZ_BAABDV010000001.1"/>
</dbReference>
<dbReference type="Pfam" id="PF07715">
    <property type="entry name" value="Plug"/>
    <property type="match status" value="1"/>
</dbReference>
<dbReference type="InterPro" id="IPR000531">
    <property type="entry name" value="Beta-barrel_TonB"/>
</dbReference>
<keyword evidence="2 8" id="KW-0732">Signal</keyword>
<dbReference type="AlphaFoldDB" id="A0A844Y968"/>
<dbReference type="Proteomes" id="UP000430272">
    <property type="component" value="Unassembled WGS sequence"/>
</dbReference>
<feature type="domain" description="TonB-dependent receptor plug" evidence="10">
    <location>
        <begin position="82"/>
        <end position="185"/>
    </location>
</feature>
<dbReference type="InterPro" id="IPR036942">
    <property type="entry name" value="Beta-barrel_TonB_sf"/>
</dbReference>
<name>A0A844Y968_9SPHN</name>
<feature type="compositionally biased region" description="Low complexity" evidence="7">
    <location>
        <begin position="32"/>
        <end position="49"/>
    </location>
</feature>
<dbReference type="Pfam" id="PF00593">
    <property type="entry name" value="TonB_dep_Rec_b-barrel"/>
    <property type="match status" value="1"/>
</dbReference>
<dbReference type="PANTHER" id="PTHR40980:SF4">
    <property type="entry name" value="TONB-DEPENDENT RECEPTOR-LIKE BETA-BARREL DOMAIN-CONTAINING PROTEIN"/>
    <property type="match status" value="1"/>
</dbReference>
<keyword evidence="12" id="KW-1185">Reference proteome</keyword>
<feature type="signal peptide" evidence="8">
    <location>
        <begin position="1"/>
        <end position="32"/>
    </location>
</feature>
<feature type="domain" description="TonB-dependent receptor-like beta-barrel" evidence="9">
    <location>
        <begin position="375"/>
        <end position="886"/>
    </location>
</feature>
<evidence type="ECO:0000313" key="11">
    <source>
        <dbReference type="EMBL" id="MXO54441.1"/>
    </source>
</evidence>
<evidence type="ECO:0000256" key="1">
    <source>
        <dbReference type="ARBA" id="ARBA00004442"/>
    </source>
</evidence>
<comment type="similarity">
    <text evidence="6">Belongs to the TonB-dependent receptor family.</text>
</comment>
<dbReference type="SUPFAM" id="SSF56935">
    <property type="entry name" value="Porins"/>
    <property type="match status" value="1"/>
</dbReference>
<evidence type="ECO:0000256" key="6">
    <source>
        <dbReference type="RuleBase" id="RU003357"/>
    </source>
</evidence>
<keyword evidence="4 6" id="KW-0472">Membrane</keyword>
<protein>
    <submittedName>
        <fullName evidence="11">TonB-dependent receptor</fullName>
    </submittedName>
</protein>
<dbReference type="InterPro" id="IPR010104">
    <property type="entry name" value="TonB_rcpt_bac"/>
</dbReference>
<comment type="caution">
    <text evidence="11">The sequence shown here is derived from an EMBL/GenBank/DDBJ whole genome shotgun (WGS) entry which is preliminary data.</text>
</comment>
<proteinExistence type="inferred from homology"/>
<accession>A0A844Y968</accession>
<keyword evidence="11" id="KW-0675">Receptor</keyword>
<feature type="region of interest" description="Disordered" evidence="7">
    <location>
        <begin position="32"/>
        <end position="61"/>
    </location>
</feature>
<keyword evidence="3 6" id="KW-0798">TonB box</keyword>
<organism evidence="11 12">
    <name type="scientific">Qipengyuania pelagi</name>
    <dbReference type="NCBI Taxonomy" id="994320"/>
    <lineage>
        <taxon>Bacteria</taxon>
        <taxon>Pseudomonadati</taxon>
        <taxon>Pseudomonadota</taxon>
        <taxon>Alphaproteobacteria</taxon>
        <taxon>Sphingomonadales</taxon>
        <taxon>Erythrobacteraceae</taxon>
        <taxon>Qipengyuania</taxon>
    </lineage>
</organism>
<evidence type="ECO:0000256" key="2">
    <source>
        <dbReference type="ARBA" id="ARBA00022729"/>
    </source>
</evidence>
<evidence type="ECO:0000259" key="9">
    <source>
        <dbReference type="Pfam" id="PF00593"/>
    </source>
</evidence>
<evidence type="ECO:0000256" key="7">
    <source>
        <dbReference type="SAM" id="MobiDB-lite"/>
    </source>
</evidence>
<evidence type="ECO:0000313" key="12">
    <source>
        <dbReference type="Proteomes" id="UP000430272"/>
    </source>
</evidence>
<dbReference type="EMBL" id="WTYD01000001">
    <property type="protein sequence ID" value="MXO54441.1"/>
    <property type="molecule type" value="Genomic_DNA"/>
</dbReference>
<evidence type="ECO:0000256" key="4">
    <source>
        <dbReference type="ARBA" id="ARBA00023136"/>
    </source>
</evidence>
<dbReference type="Gene3D" id="2.170.130.10">
    <property type="entry name" value="TonB-dependent receptor, plug domain"/>
    <property type="match status" value="1"/>
</dbReference>
<dbReference type="PROSITE" id="PS01156">
    <property type="entry name" value="TONB_DEPENDENT_REC_2"/>
    <property type="match status" value="1"/>
</dbReference>
<gene>
    <name evidence="11" type="ORF">GRI47_10560</name>
</gene>
<reference evidence="11 12" key="1">
    <citation type="submission" date="2019-12" db="EMBL/GenBank/DDBJ databases">
        <title>Genomic-based taxomic classification of the family Erythrobacteraceae.</title>
        <authorList>
            <person name="Xu L."/>
        </authorList>
    </citation>
    <scope>NUCLEOTIDE SEQUENCE [LARGE SCALE GENOMIC DNA]</scope>
    <source>
        <strain evidence="11 12">JCM 17468</strain>
    </source>
</reference>
<dbReference type="PANTHER" id="PTHR40980">
    <property type="entry name" value="PLUG DOMAIN-CONTAINING PROTEIN"/>
    <property type="match status" value="1"/>
</dbReference>
<dbReference type="InterPro" id="IPR010917">
    <property type="entry name" value="TonB_rcpt_CS"/>
</dbReference>
<keyword evidence="5" id="KW-0998">Cell outer membrane</keyword>
<dbReference type="GO" id="GO:0009279">
    <property type="term" value="C:cell outer membrane"/>
    <property type="evidence" value="ECO:0007669"/>
    <property type="project" value="UniProtKB-SubCell"/>
</dbReference>
<evidence type="ECO:0000256" key="3">
    <source>
        <dbReference type="ARBA" id="ARBA00023077"/>
    </source>
</evidence>
<evidence type="ECO:0000256" key="8">
    <source>
        <dbReference type="SAM" id="SignalP"/>
    </source>
</evidence>
<feature type="chain" id="PRO_5032695661" evidence="8">
    <location>
        <begin position="33"/>
        <end position="919"/>
    </location>
</feature>
<dbReference type="InterPro" id="IPR037066">
    <property type="entry name" value="Plug_dom_sf"/>
</dbReference>
<evidence type="ECO:0000259" key="10">
    <source>
        <dbReference type="Pfam" id="PF07715"/>
    </source>
</evidence>
<dbReference type="Gene3D" id="2.40.170.20">
    <property type="entry name" value="TonB-dependent receptor, beta-barrel domain"/>
    <property type="match status" value="1"/>
</dbReference>
<dbReference type="InterPro" id="IPR012910">
    <property type="entry name" value="Plug_dom"/>
</dbReference>
<evidence type="ECO:0000256" key="5">
    <source>
        <dbReference type="ARBA" id="ARBA00023237"/>
    </source>
</evidence>